<accession>A0A9W4J225</accession>
<evidence type="ECO:0000313" key="3">
    <source>
        <dbReference type="Proteomes" id="UP001152649"/>
    </source>
</evidence>
<proteinExistence type="predicted"/>
<dbReference type="OrthoDB" id="4361003at2759"/>
<feature type="region of interest" description="Disordered" evidence="1">
    <location>
        <begin position="1"/>
        <end position="67"/>
    </location>
</feature>
<keyword evidence="3" id="KW-1185">Reference proteome</keyword>
<feature type="region of interest" description="Disordered" evidence="1">
    <location>
        <begin position="92"/>
        <end position="137"/>
    </location>
</feature>
<evidence type="ECO:0000313" key="2">
    <source>
        <dbReference type="EMBL" id="CAG8369171.1"/>
    </source>
</evidence>
<organism evidence="2 3">
    <name type="scientific">Penicillium salamii</name>
    <dbReference type="NCBI Taxonomy" id="1612424"/>
    <lineage>
        <taxon>Eukaryota</taxon>
        <taxon>Fungi</taxon>
        <taxon>Dikarya</taxon>
        <taxon>Ascomycota</taxon>
        <taxon>Pezizomycotina</taxon>
        <taxon>Eurotiomycetes</taxon>
        <taxon>Eurotiomycetidae</taxon>
        <taxon>Eurotiales</taxon>
        <taxon>Aspergillaceae</taxon>
        <taxon>Penicillium</taxon>
    </lineage>
</organism>
<reference evidence="2" key="1">
    <citation type="submission" date="2021-07" db="EMBL/GenBank/DDBJ databases">
        <authorList>
            <person name="Branca A.L. A."/>
        </authorList>
    </citation>
    <scope>NUCLEOTIDE SEQUENCE</scope>
</reference>
<comment type="caution">
    <text evidence="2">The sequence shown here is derived from an EMBL/GenBank/DDBJ whole genome shotgun (WGS) entry which is preliminary data.</text>
</comment>
<feature type="compositionally biased region" description="Polar residues" evidence="1">
    <location>
        <begin position="23"/>
        <end position="32"/>
    </location>
</feature>
<dbReference type="Proteomes" id="UP001152649">
    <property type="component" value="Unassembled WGS sequence"/>
</dbReference>
<feature type="compositionally biased region" description="Polar residues" evidence="1">
    <location>
        <begin position="48"/>
        <end position="61"/>
    </location>
</feature>
<feature type="compositionally biased region" description="Polar residues" evidence="1">
    <location>
        <begin position="108"/>
        <end position="128"/>
    </location>
</feature>
<name>A0A9W4J225_9EURO</name>
<dbReference type="EMBL" id="CAJVPG010000185">
    <property type="protein sequence ID" value="CAG8369171.1"/>
    <property type="molecule type" value="Genomic_DNA"/>
</dbReference>
<gene>
    <name evidence="2" type="ORF">PSALAMII_LOCUS4564</name>
</gene>
<sequence>MDNELPKVSKQSNTPDTEEHNGITWQTGNESAENIRRVVGQYTHGNRGHTSQVLQPSVDQPTGSVATEAATSVATSLASPGSYTLPPIAIKAENQDFPPTNAKKRAAKSSSLPRKQRRISYSTSQKPGRSQLMHRKSPPSLTIVSTEMLNDTIQYLQTLSDRILIFDTISSREWATMHLATRLLQSRYEEIIARKEVETDAVSDLDPAPAQPGEKCRQCAAVDEERLYD</sequence>
<dbReference type="AlphaFoldDB" id="A0A9W4J225"/>
<evidence type="ECO:0000256" key="1">
    <source>
        <dbReference type="SAM" id="MobiDB-lite"/>
    </source>
</evidence>
<protein>
    <submittedName>
        <fullName evidence="2">Uncharacterized protein</fullName>
    </submittedName>
</protein>